<keyword evidence="4" id="KW-0808">Transferase</keyword>
<keyword evidence="5 14" id="KW-0812">Transmembrane</keyword>
<dbReference type="GO" id="GO:0006659">
    <property type="term" value="P:phosphatidylserine biosynthetic process"/>
    <property type="evidence" value="ECO:0007669"/>
    <property type="project" value="InterPro"/>
</dbReference>
<dbReference type="InterPro" id="IPR004277">
    <property type="entry name" value="PSS"/>
</dbReference>
<keyword evidence="8" id="KW-0443">Lipid metabolism</keyword>
<evidence type="ECO:0000256" key="10">
    <source>
        <dbReference type="ARBA" id="ARBA00023209"/>
    </source>
</evidence>
<keyword evidence="7 14" id="KW-1133">Transmembrane helix</keyword>
<proteinExistence type="predicted"/>
<reference evidence="16" key="1">
    <citation type="journal article" date="2021" name="Microbiol. Resour. Announc.">
        <title>LGAAP: Leishmaniinae Genome Assembly and Annotation Pipeline.</title>
        <authorList>
            <person name="Almutairi H."/>
            <person name="Urbaniak M.D."/>
            <person name="Bates M.D."/>
            <person name="Jariyapan N."/>
            <person name="Kwakye-Nuako G."/>
            <person name="Thomaz-Soccol V."/>
            <person name="Al-Salem W.S."/>
            <person name="Dillon R.J."/>
            <person name="Bates P.A."/>
            <person name="Gatherer D."/>
        </authorList>
    </citation>
    <scope>NUCLEOTIDE SEQUENCE [LARGE SCALE GENOMIC DNA]</scope>
</reference>
<dbReference type="KEGG" id="loi:92360861"/>
<feature type="transmembrane region" description="Helical" evidence="14">
    <location>
        <begin position="169"/>
        <end position="189"/>
    </location>
</feature>
<dbReference type="AlphaFoldDB" id="A0A836HCU5"/>
<keyword evidence="11" id="KW-1208">Phospholipid metabolism</keyword>
<feature type="transmembrane region" description="Helical" evidence="14">
    <location>
        <begin position="457"/>
        <end position="477"/>
    </location>
</feature>
<feature type="transmembrane region" description="Helical" evidence="14">
    <location>
        <begin position="489"/>
        <end position="513"/>
    </location>
</feature>
<dbReference type="GO" id="GO:0106245">
    <property type="term" value="F:L-serine-phosphatidylethanolamine phosphatidyltransferase activity"/>
    <property type="evidence" value="ECO:0007669"/>
    <property type="project" value="InterPro"/>
</dbReference>
<feature type="region of interest" description="Disordered" evidence="13">
    <location>
        <begin position="1"/>
        <end position="75"/>
    </location>
</feature>
<evidence type="ECO:0000256" key="5">
    <source>
        <dbReference type="ARBA" id="ARBA00022692"/>
    </source>
</evidence>
<dbReference type="Pfam" id="PF03034">
    <property type="entry name" value="PSS"/>
    <property type="match status" value="1"/>
</dbReference>
<keyword evidence="3" id="KW-0444">Lipid biosynthesis</keyword>
<feature type="transmembrane region" description="Helical" evidence="14">
    <location>
        <begin position="138"/>
        <end position="157"/>
    </location>
</feature>
<dbReference type="GO" id="GO:0005789">
    <property type="term" value="C:endoplasmic reticulum membrane"/>
    <property type="evidence" value="ECO:0007669"/>
    <property type="project" value="UniProtKB-SubCell"/>
</dbReference>
<evidence type="ECO:0008006" key="17">
    <source>
        <dbReference type="Google" id="ProtNLM"/>
    </source>
</evidence>
<comment type="pathway">
    <text evidence="2">Lipid metabolism.</text>
</comment>
<sequence>MHRGRVDVAADAKKRRAARKAVATPDAAAPLPSSSPKERGAVGDRGASTGRGTRTLRPSPLRPAPLDFSSPEHPLQSVSAMHQADRHLKPASPWARELDFSDRAYTPHTVLILLSILVSIVLMLRYYQYADLTVAAKVKVGLSAASFVFIGFGAVHLPDSLMVRPHPAVWRAVLALGVQYLLFLTFMVFQDLGTVRTIMGYYDASLLHPPQERAYAQDCRISTEEDPFFFVRTSFDVFLLAHSLGYVVKMLMLRDWRMVTAVSLGFEVVEVTFQHVLPNFSECWWDHIILDVLICNGGGMLIGMWLLRQLNAKEYKWIALKEIPTVKGKAKRLLGQLGPRSFQRYNWNVFQSPTRFFQVAGILLLILLQELNCFTMKAILQMTPTHHLVTGRLVLWTLLATSCLRELYEFMTNPHIKRIGTTAWVTILGVGMETIWITKMAFEGHYFQDALMPTHVAVPWMVAIAAFTIWLLLYFGVLSLEQRNRRRGVGYLLVNLFFYAAAVCVMALFLMGLPDLQIGRRVFESAMAPYERHIFFWRRR</sequence>
<protein>
    <recommendedName>
        <fullName evidence="17">Phosphatidylserine synthase</fullName>
    </recommendedName>
</protein>
<evidence type="ECO:0000256" key="13">
    <source>
        <dbReference type="SAM" id="MobiDB-lite"/>
    </source>
</evidence>
<feature type="transmembrane region" description="Helical" evidence="14">
    <location>
        <begin position="419"/>
        <end position="437"/>
    </location>
</feature>
<dbReference type="PANTHER" id="PTHR15362:SF7">
    <property type="entry name" value="PHOSPHATIDYLSERINE SYNTHASE 2"/>
    <property type="match status" value="1"/>
</dbReference>
<keyword evidence="9 14" id="KW-0472">Membrane</keyword>
<gene>
    <name evidence="15" type="ORF">LSCM4_04952</name>
</gene>
<feature type="transmembrane region" description="Helical" evidence="14">
    <location>
        <begin position="288"/>
        <end position="307"/>
    </location>
</feature>
<evidence type="ECO:0000256" key="8">
    <source>
        <dbReference type="ARBA" id="ARBA00023098"/>
    </source>
</evidence>
<dbReference type="SMR" id="A0A836HCU5"/>
<evidence type="ECO:0000313" key="15">
    <source>
        <dbReference type="EMBL" id="KAG5483797.1"/>
    </source>
</evidence>
<reference evidence="16" key="2">
    <citation type="journal article" date="2021" name="Sci. Data">
        <title>Chromosome-scale genome sequencing, assembly and annotation of six genomes from subfamily Leishmaniinae.</title>
        <authorList>
            <person name="Almutairi H."/>
            <person name="Urbaniak M.D."/>
            <person name="Bates M.D."/>
            <person name="Jariyapan N."/>
            <person name="Kwakye-Nuako G."/>
            <person name="Thomaz Soccol V."/>
            <person name="Al-Salem W.S."/>
            <person name="Dillon R.J."/>
            <person name="Bates P.A."/>
            <person name="Gatherer D."/>
        </authorList>
    </citation>
    <scope>NUCLEOTIDE SEQUENCE [LARGE SCALE GENOMIC DNA]</scope>
</reference>
<evidence type="ECO:0000256" key="12">
    <source>
        <dbReference type="ARBA" id="ARBA00025707"/>
    </source>
</evidence>
<evidence type="ECO:0000256" key="4">
    <source>
        <dbReference type="ARBA" id="ARBA00022679"/>
    </source>
</evidence>
<feature type="compositionally biased region" description="Basic and acidic residues" evidence="13">
    <location>
        <begin position="1"/>
        <end position="12"/>
    </location>
</feature>
<dbReference type="EMBL" id="JAFHLR010000014">
    <property type="protein sequence ID" value="KAG5483797.1"/>
    <property type="molecule type" value="Genomic_DNA"/>
</dbReference>
<evidence type="ECO:0000256" key="14">
    <source>
        <dbReference type="SAM" id="Phobius"/>
    </source>
</evidence>
<comment type="subcellular location">
    <subcellularLocation>
        <location evidence="1">Endoplasmic reticulum membrane</location>
        <topology evidence="1">Multi-pass membrane protein</topology>
    </subcellularLocation>
</comment>
<evidence type="ECO:0000313" key="16">
    <source>
        <dbReference type="Proteomes" id="UP000674143"/>
    </source>
</evidence>
<dbReference type="PANTHER" id="PTHR15362">
    <property type="entry name" value="PHOSPHATIDYLINOSITOL SYNTHASE"/>
    <property type="match status" value="1"/>
</dbReference>
<name>A0A836HCU5_9TRYP</name>
<comment type="pathway">
    <text evidence="12">Phospholipid metabolism.</text>
</comment>
<feature type="transmembrane region" description="Helical" evidence="14">
    <location>
        <begin position="258"/>
        <end position="276"/>
    </location>
</feature>
<evidence type="ECO:0000256" key="11">
    <source>
        <dbReference type="ARBA" id="ARBA00023264"/>
    </source>
</evidence>
<feature type="compositionally biased region" description="Low complexity" evidence="13">
    <location>
        <begin position="20"/>
        <end position="35"/>
    </location>
</feature>
<feature type="transmembrane region" description="Helical" evidence="14">
    <location>
        <begin position="105"/>
        <end position="126"/>
    </location>
</feature>
<evidence type="ECO:0000256" key="3">
    <source>
        <dbReference type="ARBA" id="ARBA00022516"/>
    </source>
</evidence>
<dbReference type="Proteomes" id="UP000674143">
    <property type="component" value="Unassembled WGS sequence"/>
</dbReference>
<evidence type="ECO:0000256" key="2">
    <source>
        <dbReference type="ARBA" id="ARBA00005189"/>
    </source>
</evidence>
<evidence type="ECO:0000256" key="1">
    <source>
        <dbReference type="ARBA" id="ARBA00004477"/>
    </source>
</evidence>
<keyword evidence="16" id="KW-1185">Reference proteome</keyword>
<evidence type="ECO:0000256" key="7">
    <source>
        <dbReference type="ARBA" id="ARBA00022989"/>
    </source>
</evidence>
<keyword evidence="10" id="KW-0594">Phospholipid biosynthesis</keyword>
<evidence type="ECO:0000256" key="6">
    <source>
        <dbReference type="ARBA" id="ARBA00022824"/>
    </source>
</evidence>
<dbReference type="RefSeq" id="XP_067064736.1">
    <property type="nucleotide sequence ID" value="XM_067206927.1"/>
</dbReference>
<dbReference type="GeneID" id="92360861"/>
<evidence type="ECO:0000256" key="9">
    <source>
        <dbReference type="ARBA" id="ARBA00023136"/>
    </source>
</evidence>
<keyword evidence="6" id="KW-0256">Endoplasmic reticulum</keyword>
<organism evidence="15 16">
    <name type="scientific">Leishmania orientalis</name>
    <dbReference type="NCBI Taxonomy" id="2249476"/>
    <lineage>
        <taxon>Eukaryota</taxon>
        <taxon>Discoba</taxon>
        <taxon>Euglenozoa</taxon>
        <taxon>Kinetoplastea</taxon>
        <taxon>Metakinetoplastina</taxon>
        <taxon>Trypanosomatida</taxon>
        <taxon>Trypanosomatidae</taxon>
        <taxon>Leishmaniinae</taxon>
        <taxon>Leishmania</taxon>
    </lineage>
</organism>
<comment type="caution">
    <text evidence="15">The sequence shown here is derived from an EMBL/GenBank/DDBJ whole genome shotgun (WGS) entry which is preliminary data.</text>
</comment>
<accession>A0A836HCU5</accession>